<dbReference type="Proteomes" id="UP001202922">
    <property type="component" value="Unassembled WGS sequence"/>
</dbReference>
<protein>
    <recommendedName>
        <fullName evidence="4">Peptidase</fullName>
    </recommendedName>
</protein>
<organism evidence="2 3">
    <name type="scientific">Sinomonas terrae</name>
    <dbReference type="NCBI Taxonomy" id="2908838"/>
    <lineage>
        <taxon>Bacteria</taxon>
        <taxon>Bacillati</taxon>
        <taxon>Actinomycetota</taxon>
        <taxon>Actinomycetes</taxon>
        <taxon>Micrococcales</taxon>
        <taxon>Micrococcaceae</taxon>
        <taxon>Sinomonas</taxon>
    </lineage>
</organism>
<sequence>MRKIIATLGAALLALFAWTAPAQASTGGSGNPHFVYITPSVSGSNLVVNFKEAGVGAGASVTVSTAATYDFVLGCINGGSNHPKASNKTAFSSSQSASQTFTANAGGNVVANLTLTPPANQLSYLTCPSGQTTTLLSASWTDLSITDATNSITVNVPGTWTVS</sequence>
<evidence type="ECO:0000313" key="2">
    <source>
        <dbReference type="EMBL" id="MCH6471857.1"/>
    </source>
</evidence>
<evidence type="ECO:0008006" key="4">
    <source>
        <dbReference type="Google" id="ProtNLM"/>
    </source>
</evidence>
<keyword evidence="1" id="KW-0732">Signal</keyword>
<dbReference type="EMBL" id="JAKZBV010000001">
    <property type="protein sequence ID" value="MCH6471857.1"/>
    <property type="molecule type" value="Genomic_DNA"/>
</dbReference>
<proteinExistence type="predicted"/>
<accession>A0ABS9U5P0</accession>
<comment type="caution">
    <text evidence="2">The sequence shown here is derived from an EMBL/GenBank/DDBJ whole genome shotgun (WGS) entry which is preliminary data.</text>
</comment>
<feature type="chain" id="PRO_5047331938" description="Peptidase" evidence="1">
    <location>
        <begin position="25"/>
        <end position="163"/>
    </location>
</feature>
<dbReference type="RefSeq" id="WP_241055789.1">
    <property type="nucleotide sequence ID" value="NZ_JAKZBV010000001.1"/>
</dbReference>
<reference evidence="2 3" key="1">
    <citation type="submission" date="2022-03" db="EMBL/GenBank/DDBJ databases">
        <title>Sinomonas sp. isolated from a soil.</title>
        <authorList>
            <person name="Han J."/>
            <person name="Kim D.-U."/>
        </authorList>
    </citation>
    <scope>NUCLEOTIDE SEQUENCE [LARGE SCALE GENOMIC DNA]</scope>
    <source>
        <strain evidence="2 3">5-5</strain>
    </source>
</reference>
<name>A0ABS9U5P0_9MICC</name>
<evidence type="ECO:0000256" key="1">
    <source>
        <dbReference type="SAM" id="SignalP"/>
    </source>
</evidence>
<feature type="signal peptide" evidence="1">
    <location>
        <begin position="1"/>
        <end position="24"/>
    </location>
</feature>
<gene>
    <name evidence="2" type="ORF">L0M17_18105</name>
</gene>
<evidence type="ECO:0000313" key="3">
    <source>
        <dbReference type="Proteomes" id="UP001202922"/>
    </source>
</evidence>
<keyword evidence="3" id="KW-1185">Reference proteome</keyword>